<dbReference type="AlphaFoldDB" id="A0A1Z5KT54"/>
<dbReference type="InParanoid" id="A0A1Z5KT54"/>
<dbReference type="Pfam" id="PF00248">
    <property type="entry name" value="Aldo_ket_red"/>
    <property type="match status" value="1"/>
</dbReference>
<protein>
    <recommendedName>
        <fullName evidence="4">NADP-dependent oxidoreductase domain-containing protein</fullName>
    </recommendedName>
</protein>
<evidence type="ECO:0000313" key="5">
    <source>
        <dbReference type="EMBL" id="GAX29272.1"/>
    </source>
</evidence>
<evidence type="ECO:0000256" key="3">
    <source>
        <dbReference type="SAM" id="SignalP"/>
    </source>
</evidence>
<evidence type="ECO:0000256" key="1">
    <source>
        <dbReference type="ARBA" id="ARBA00023002"/>
    </source>
</evidence>
<feature type="compositionally biased region" description="Basic residues" evidence="2">
    <location>
        <begin position="48"/>
        <end position="58"/>
    </location>
</feature>
<dbReference type="PANTHER" id="PTHR43625:SF5">
    <property type="entry name" value="PYRIDOXAL REDUCTASE, CHLOROPLASTIC"/>
    <property type="match status" value="1"/>
</dbReference>
<reference evidence="5 6" key="1">
    <citation type="journal article" date="2015" name="Plant Cell">
        <title>Oil accumulation by the oleaginous diatom Fistulifera solaris as revealed by the genome and transcriptome.</title>
        <authorList>
            <person name="Tanaka T."/>
            <person name="Maeda Y."/>
            <person name="Veluchamy A."/>
            <person name="Tanaka M."/>
            <person name="Abida H."/>
            <person name="Marechal E."/>
            <person name="Bowler C."/>
            <person name="Muto M."/>
            <person name="Sunaga Y."/>
            <person name="Tanaka M."/>
            <person name="Yoshino T."/>
            <person name="Taniguchi T."/>
            <person name="Fukuda Y."/>
            <person name="Nemoto M."/>
            <person name="Matsumoto M."/>
            <person name="Wong P.S."/>
            <person name="Aburatani S."/>
            <person name="Fujibuchi W."/>
        </authorList>
    </citation>
    <scope>NUCLEOTIDE SEQUENCE [LARGE SCALE GENOMIC DNA]</scope>
    <source>
        <strain evidence="5 6">JPCC DA0580</strain>
    </source>
</reference>
<feature type="chain" id="PRO_5012034943" description="NADP-dependent oxidoreductase domain-containing protein" evidence="3">
    <location>
        <begin position="21"/>
        <end position="489"/>
    </location>
</feature>
<feature type="region of interest" description="Disordered" evidence="2">
    <location>
        <begin position="30"/>
        <end position="112"/>
    </location>
</feature>
<comment type="caution">
    <text evidence="5">The sequence shown here is derived from an EMBL/GenBank/DDBJ whole genome shotgun (WGS) entry which is preliminary data.</text>
</comment>
<organism evidence="5 6">
    <name type="scientific">Fistulifera solaris</name>
    <name type="common">Oleaginous diatom</name>
    <dbReference type="NCBI Taxonomy" id="1519565"/>
    <lineage>
        <taxon>Eukaryota</taxon>
        <taxon>Sar</taxon>
        <taxon>Stramenopiles</taxon>
        <taxon>Ochrophyta</taxon>
        <taxon>Bacillariophyta</taxon>
        <taxon>Bacillariophyceae</taxon>
        <taxon>Bacillariophycidae</taxon>
        <taxon>Naviculales</taxon>
        <taxon>Naviculaceae</taxon>
        <taxon>Fistulifera</taxon>
    </lineage>
</organism>
<sequence>MFRPIAIGVSLLLLAPSHEAFMLWAPTTRPTTARFSSTPEDDEVSKLIGKRNQIKRQRKQEETPSLPEEPTVDLDLSNLPAFKTERPVRNKAPKETTDQKKEKDSDTKPKYDTPIVDYMADYEDENDFHIPNRMGITTIAWGDPKRNFVASGKLTKRAIKSGLFVPGDIQLAYNDLLAAGITFVETSASYGGTMSAHDILKRCLAERPEGVPECQIAETYSGNVLPTVLATLSMNTVVTTEKAMVNSLEKSLTKLGDLSTIELLQVPYSRYSSTSALSKGLIAVLESGQANTVGVVGVTNGRKIRKLCNQLAAADYSLTSNAFDFSLTNRKNEALIDICKEFNVIPLITNPLDNGLASGIFTAMNPTGGGRGVLSLSSSNKKYTFKELEKYQAVHSVLETVAERVRTRVIRNMRDTQERFKSKYGPPPQINTDITTTQVALNYVIAKGGVPLPEVNSPTQAKEVLGCLGWTLDTEEVNMLESAAALSKL</sequence>
<dbReference type="Proteomes" id="UP000198406">
    <property type="component" value="Unassembled WGS sequence"/>
</dbReference>
<dbReference type="EMBL" id="BDSP01000289">
    <property type="protein sequence ID" value="GAX29272.1"/>
    <property type="molecule type" value="Genomic_DNA"/>
</dbReference>
<dbReference type="Gene3D" id="3.20.20.100">
    <property type="entry name" value="NADP-dependent oxidoreductase domain"/>
    <property type="match status" value="1"/>
</dbReference>
<dbReference type="SUPFAM" id="SSF51430">
    <property type="entry name" value="NAD(P)-linked oxidoreductase"/>
    <property type="match status" value="1"/>
</dbReference>
<feature type="signal peptide" evidence="3">
    <location>
        <begin position="1"/>
        <end position="20"/>
    </location>
</feature>
<dbReference type="OrthoDB" id="37537at2759"/>
<evidence type="ECO:0000256" key="2">
    <source>
        <dbReference type="SAM" id="MobiDB-lite"/>
    </source>
</evidence>
<keyword evidence="6" id="KW-1185">Reference proteome</keyword>
<proteinExistence type="predicted"/>
<dbReference type="InterPro" id="IPR023210">
    <property type="entry name" value="NADP_OxRdtase_dom"/>
</dbReference>
<feature type="compositionally biased region" description="Basic and acidic residues" evidence="2">
    <location>
        <begin position="83"/>
        <end position="111"/>
    </location>
</feature>
<evidence type="ECO:0000259" key="4">
    <source>
        <dbReference type="Pfam" id="PF00248"/>
    </source>
</evidence>
<evidence type="ECO:0000313" key="6">
    <source>
        <dbReference type="Proteomes" id="UP000198406"/>
    </source>
</evidence>
<gene>
    <name evidence="5" type="ORF">FisN_16Hh298</name>
</gene>
<dbReference type="InterPro" id="IPR050791">
    <property type="entry name" value="Aldo-Keto_reductase"/>
</dbReference>
<dbReference type="PANTHER" id="PTHR43625">
    <property type="entry name" value="AFLATOXIN B1 ALDEHYDE REDUCTASE"/>
    <property type="match status" value="1"/>
</dbReference>
<dbReference type="GO" id="GO:0005737">
    <property type="term" value="C:cytoplasm"/>
    <property type="evidence" value="ECO:0007669"/>
    <property type="project" value="TreeGrafter"/>
</dbReference>
<keyword evidence="3" id="KW-0732">Signal</keyword>
<dbReference type="InterPro" id="IPR036812">
    <property type="entry name" value="NAD(P)_OxRdtase_dom_sf"/>
</dbReference>
<keyword evidence="1" id="KW-0560">Oxidoreductase</keyword>
<dbReference type="GO" id="GO:0016491">
    <property type="term" value="F:oxidoreductase activity"/>
    <property type="evidence" value="ECO:0007669"/>
    <property type="project" value="UniProtKB-KW"/>
</dbReference>
<name>A0A1Z5KT54_FISSO</name>
<accession>A0A1Z5KT54</accession>
<feature type="domain" description="NADP-dependent oxidoreductase" evidence="4">
    <location>
        <begin position="172"/>
        <end position="483"/>
    </location>
</feature>